<dbReference type="SUPFAM" id="SSF47413">
    <property type="entry name" value="lambda repressor-like DNA-binding domains"/>
    <property type="match status" value="1"/>
</dbReference>
<name>U4KS68_ALTPJ</name>
<dbReference type="PROSITE" id="PS50943">
    <property type="entry name" value="HTH_CROC1"/>
    <property type="match status" value="1"/>
</dbReference>
<feature type="domain" description="HTH cro/C1-type" evidence="1">
    <location>
        <begin position="28"/>
        <end position="82"/>
    </location>
</feature>
<dbReference type="KEGG" id="apal:BN85411940"/>
<reference evidence="2 3" key="1">
    <citation type="journal article" date="2013" name="J. Mol. Microbiol. Biotechnol.">
        <title>Analysis of the Complete Genomes of Acholeplasma brassicae , A. palmae and A. laidlawii and Their Comparison to the Obligate Parasites from ' Candidatus Phytoplasma'.</title>
        <authorList>
            <person name="Kube M."/>
            <person name="Siewert C."/>
            <person name="Migdoll A.M."/>
            <person name="Duduk B."/>
            <person name="Holz S."/>
            <person name="Rabus R."/>
            <person name="Seemuller E."/>
            <person name="Mitrovic J."/>
            <person name="Muller I."/>
            <person name="Buttner C."/>
            <person name="Reinhardt R."/>
        </authorList>
    </citation>
    <scope>NUCLEOTIDE SEQUENCE [LARGE SCALE GENOMIC DNA]</scope>
    <source>
        <strain evidence="2 3">J233</strain>
    </source>
</reference>
<dbReference type="EMBL" id="FO681347">
    <property type="protein sequence ID" value="CCV64771.1"/>
    <property type="molecule type" value="Genomic_DNA"/>
</dbReference>
<dbReference type="HOGENOM" id="CLU_680820_0_0_14"/>
<dbReference type="STRING" id="1318466.BN85411940"/>
<evidence type="ECO:0000313" key="2">
    <source>
        <dbReference type="EMBL" id="CCV64771.1"/>
    </source>
</evidence>
<dbReference type="AlphaFoldDB" id="U4KS68"/>
<proteinExistence type="predicted"/>
<dbReference type="InterPro" id="IPR001387">
    <property type="entry name" value="Cro/C1-type_HTH"/>
</dbReference>
<organism evidence="2 3">
    <name type="scientific">Alteracholeplasma palmae (strain ATCC 49389 / J233)</name>
    <name type="common">Acholeplasma palmae</name>
    <dbReference type="NCBI Taxonomy" id="1318466"/>
    <lineage>
        <taxon>Bacteria</taxon>
        <taxon>Bacillati</taxon>
        <taxon>Mycoplasmatota</taxon>
        <taxon>Mollicutes</taxon>
        <taxon>Acholeplasmatales</taxon>
        <taxon>Acholeplasmataceae</taxon>
        <taxon>Acholeplasma</taxon>
    </lineage>
</organism>
<evidence type="ECO:0000259" key="1">
    <source>
        <dbReference type="PROSITE" id="PS50943"/>
    </source>
</evidence>
<dbReference type="GO" id="GO:0003677">
    <property type="term" value="F:DNA binding"/>
    <property type="evidence" value="ECO:0007669"/>
    <property type="project" value="InterPro"/>
</dbReference>
<evidence type="ECO:0000313" key="3">
    <source>
        <dbReference type="Proteomes" id="UP000032740"/>
    </source>
</evidence>
<dbReference type="RefSeq" id="WP_030003655.1">
    <property type="nucleotide sequence ID" value="NC_022538.1"/>
</dbReference>
<dbReference type="Gene3D" id="1.10.260.40">
    <property type="entry name" value="lambda repressor-like DNA-binding domains"/>
    <property type="match status" value="1"/>
</dbReference>
<sequence length="404" mass="48447">MIPLNYFKRQLEIRKLSTLHQKTIGSTIKHQRKKFKMTLEEGAEGICSVSYLSKVENNMIEPSDKFLVDFAKRFKLPDTHSIEDKKITELYEQIVNDTFYKKEIDSNINNFGISSYQGKLLQMIYQISQMNFEGLELAHEELSGYIKNFNNQEILMYVLFTAIELYYKGLNQYAYQLMNEIKEIEYDHYQLTHLITFWKLKHAFKINQQATILNEYKKELSLLIEHEYFELAQDLKLSYLEYLSKYENHLVFKNEVHKLISADKEIKFYLLAKNLYYHKQYELALELVEKTHTEHSYILKLKTLDTLGKEKDLKDLILIKNTFSFKENFYIHSYYKVKLNLSNTDVLEYLKETITLNPYWVDYVETNLFFLEHGLKEYQNRTFYKDGTNFSQFITRKLTLLSKS</sequence>
<dbReference type="Proteomes" id="UP000032740">
    <property type="component" value="Chromosome"/>
</dbReference>
<dbReference type="InterPro" id="IPR010982">
    <property type="entry name" value="Lambda_DNA-bd_dom_sf"/>
</dbReference>
<gene>
    <name evidence="2" type="ORF">BN85411940</name>
</gene>
<keyword evidence="3" id="KW-1185">Reference proteome</keyword>
<dbReference type="SMART" id="SM00530">
    <property type="entry name" value="HTH_XRE"/>
    <property type="match status" value="1"/>
</dbReference>
<dbReference type="CDD" id="cd00093">
    <property type="entry name" value="HTH_XRE"/>
    <property type="match status" value="1"/>
</dbReference>
<dbReference type="Pfam" id="PF01381">
    <property type="entry name" value="HTH_3"/>
    <property type="match status" value="1"/>
</dbReference>
<accession>U4KS68</accession>
<dbReference type="OrthoDB" id="252257at2"/>
<protein>
    <submittedName>
        <fullName evidence="2">Transciptional regulator</fullName>
    </submittedName>
</protein>